<feature type="compositionally biased region" description="Polar residues" evidence="1">
    <location>
        <begin position="847"/>
        <end position="859"/>
    </location>
</feature>
<feature type="compositionally biased region" description="Basic and acidic residues" evidence="1">
    <location>
        <begin position="914"/>
        <end position="941"/>
    </location>
</feature>
<feature type="compositionally biased region" description="Low complexity" evidence="1">
    <location>
        <begin position="988"/>
        <end position="1001"/>
    </location>
</feature>
<feature type="compositionally biased region" description="Basic residues" evidence="1">
    <location>
        <begin position="124"/>
        <end position="136"/>
    </location>
</feature>
<feature type="region of interest" description="Disordered" evidence="1">
    <location>
        <begin position="1065"/>
        <end position="1107"/>
    </location>
</feature>
<dbReference type="Proteomes" id="UP000070544">
    <property type="component" value="Unassembled WGS sequence"/>
</dbReference>
<feature type="compositionally biased region" description="Low complexity" evidence="1">
    <location>
        <begin position="865"/>
        <end position="883"/>
    </location>
</feature>
<feature type="region of interest" description="Disordered" evidence="1">
    <location>
        <begin position="1333"/>
        <end position="1357"/>
    </location>
</feature>
<evidence type="ECO:0000313" key="2">
    <source>
        <dbReference type="EMBL" id="KXS22379.1"/>
    </source>
</evidence>
<sequence length="1462" mass="148726">MSFYGDDRGGVTGGSVPGGIGVRGRTFSVDFGRVFSGGLGPSGSQSGNGSVGGMGGGGIGGVASVSTPSGLSQSVIHADSDTHSVTSHADSFAHSTLVDSADGSGKSKRKSAKVSGDSINPLAKVKKWFPMRKKSKDKSGSTTDALAPSAPLSAADARPHLPNAPSPDPSLLDSPLSPVSPNPFAISPHLRPASASGLASPSHFNLSHRASPRRGSLAQIWGAISSPNSAYSDGEYDDSDSDSDRDNEDEDDVAQGFLSDSGASPSRFKLPRAFPPRPPFHTRTRSEAGTTAGSGNPPLSPASSLAGFHFPLFNRSNSAAPVGHGGPGGRASPVAGPAGRHSPAGFAPGSPHWTGHDPSSPVPIPPPPVDLRISPSSPPSSPSSSPSHPPIPLPGIPRRSDSFSLPRSASSPIVGGAPKPPPRMVGGGVTSGSGGPEATGAVANGPNTPALSSSPATPNLPAGEHNSVRASSTPPTSPSSTSGHPLPFESPAPWSHLTTPAAQAPPVDPSPTYFFPPPPAPINAAPKPDQGEGTGPHQIYYAPTPQSDALAEERLPLPPPRARRAAAPTGHPAVQGGVPLGTPVTPAPLVPAPPVPTPPAPVATPPPPTAPLGRTTTPVLPPARMGSLAFLEERRALTGNTTLPTAPPAPAPPAAPTQPRQPDPQVRSAEPSPRLPRAPSPPPRLPGLTSSTSWSGAIAAASGRVVGRWGGGAGKDLGASPMVPPALPDPREIAVRVVGGTAGSVSGGPPPTPRPAEPPSPATAAESGARADGGTGTAQGGKLAREAESANTDSIGNRATGPDDPEVLSSKVGGGDRKKDNAEISVESSVGAAPAVAPEAPSTTETNVQEVSAQEQSATPADGGASSPVPSAAAVTPTAVSAPPTTPAAPPEVTSTSTSPSKHVGASWMARWGRGKEGKDKEAKEKEAREAKEKELKEKEIKEIKEAREGKERRGSFSVLPAMAAAVLPPPRTQTAASGTTAVSWTSMASTTTTDASPAQTPVAPMLSTPLESVPNPQSSPAGPLVPATDAPLIARLLAQPTDSYAPEGSNQRLITAARDASLVSFDSEGPKSPTGEPSIAPWAARPISSTPPPPVPTPRQARRPAVAPPAMTVAGMPLGRGPSLARGSGPGLFGKAVSGAATLFDVSDDDVYEHVFRAALVPVAAPEGPGGGPGGTGTGSGGNALVLPIECVKEFKEKLGGIVKGGLGKRKPVEDGAVEQVWNDVAKEVWNKVVGRKQFEAKRLVGFGDFLAVVANEIKNRLKEPLPESLAALGHDAIFLAVTDRFVATLRAILTALPGAAAEEALLHPDLKGYKKFLGPFLTQGVPTAGNTVAENGDVGSSGAAQAGSGGGGDEMKEGVARRLHEWTRVVFAKTYREHSEMVVKEKRSVTKKTIFSDLLHSKTRIEFGEFPGHRRGDFFSEDAYLYWKECSAALVDDLIAQSKKRWPELAVPQGKVGGLV</sequence>
<feature type="region of interest" description="Disordered" evidence="1">
    <location>
        <begin position="706"/>
        <end position="941"/>
    </location>
</feature>
<feature type="compositionally biased region" description="Pro residues" evidence="1">
    <location>
        <begin position="748"/>
        <end position="761"/>
    </location>
</feature>
<feature type="region of interest" description="Disordered" evidence="1">
    <location>
        <begin position="988"/>
        <end position="1026"/>
    </location>
</feature>
<feature type="compositionally biased region" description="Low complexity" evidence="1">
    <location>
        <begin position="663"/>
        <end position="672"/>
    </location>
</feature>
<feature type="region of interest" description="Disordered" evidence="1">
    <location>
        <begin position="97"/>
        <end position="178"/>
    </location>
</feature>
<feature type="region of interest" description="Disordered" evidence="1">
    <location>
        <begin position="39"/>
        <end position="82"/>
    </location>
</feature>
<protein>
    <submittedName>
        <fullName evidence="2">Uncharacterized protein</fullName>
    </submittedName>
</protein>
<name>A0A139B080_GONPJ</name>
<gene>
    <name evidence="2" type="ORF">M427DRAFT_171388</name>
</gene>
<feature type="compositionally biased region" description="Low complexity" evidence="1">
    <location>
        <begin position="140"/>
        <end position="156"/>
    </location>
</feature>
<feature type="compositionally biased region" description="Low complexity" evidence="1">
    <location>
        <begin position="169"/>
        <end position="178"/>
    </location>
</feature>
<accession>A0A139B080</accession>
<feature type="compositionally biased region" description="Gly residues" evidence="1">
    <location>
        <begin position="49"/>
        <end position="61"/>
    </location>
</feature>
<feature type="compositionally biased region" description="Polar residues" evidence="1">
    <location>
        <begin position="445"/>
        <end position="457"/>
    </location>
</feature>
<reference evidence="2 3" key="1">
    <citation type="journal article" date="2015" name="Genome Biol. Evol.">
        <title>Phylogenomic analyses indicate that early fungi evolved digesting cell walls of algal ancestors of land plants.</title>
        <authorList>
            <person name="Chang Y."/>
            <person name="Wang S."/>
            <person name="Sekimoto S."/>
            <person name="Aerts A.L."/>
            <person name="Choi C."/>
            <person name="Clum A."/>
            <person name="LaButti K.M."/>
            <person name="Lindquist E.A."/>
            <person name="Yee Ngan C."/>
            <person name="Ohm R.A."/>
            <person name="Salamov A.A."/>
            <person name="Grigoriev I.V."/>
            <person name="Spatafora J.W."/>
            <person name="Berbee M.L."/>
        </authorList>
    </citation>
    <scope>NUCLEOTIDE SEQUENCE [LARGE SCALE GENOMIC DNA]</scope>
    <source>
        <strain evidence="2 3">JEL478</strain>
    </source>
</reference>
<feature type="compositionally biased region" description="Low complexity" evidence="1">
    <location>
        <begin position="891"/>
        <end position="901"/>
    </location>
</feature>
<feature type="compositionally biased region" description="Acidic residues" evidence="1">
    <location>
        <begin position="234"/>
        <end position="253"/>
    </location>
</feature>
<feature type="compositionally biased region" description="Pro residues" evidence="1">
    <location>
        <begin position="506"/>
        <end position="521"/>
    </location>
</feature>
<feature type="compositionally biased region" description="Polar residues" evidence="1">
    <location>
        <begin position="402"/>
        <end position="411"/>
    </location>
</feature>
<evidence type="ECO:0000256" key="1">
    <source>
        <dbReference type="SAM" id="MobiDB-lite"/>
    </source>
</evidence>
<dbReference type="STRING" id="1344416.A0A139B080"/>
<dbReference type="EMBL" id="KQ965731">
    <property type="protein sequence ID" value="KXS22379.1"/>
    <property type="molecule type" value="Genomic_DNA"/>
</dbReference>
<feature type="region of interest" description="Disordered" evidence="1">
    <location>
        <begin position="226"/>
        <end position="692"/>
    </location>
</feature>
<proteinExistence type="predicted"/>
<dbReference type="OMA" id="GAPDNKS"/>
<feature type="compositionally biased region" description="Pro residues" evidence="1">
    <location>
        <begin position="673"/>
        <end position="685"/>
    </location>
</feature>
<feature type="compositionally biased region" description="Low complexity" evidence="1">
    <location>
        <begin position="826"/>
        <end position="846"/>
    </location>
</feature>
<feature type="compositionally biased region" description="Pro residues" evidence="1">
    <location>
        <begin position="585"/>
        <end position="610"/>
    </location>
</feature>
<keyword evidence="3" id="KW-1185">Reference proteome</keyword>
<feature type="compositionally biased region" description="Pro residues" evidence="1">
    <location>
        <begin position="376"/>
        <end position="395"/>
    </location>
</feature>
<feature type="compositionally biased region" description="Pro residues" evidence="1">
    <location>
        <begin position="360"/>
        <end position="369"/>
    </location>
</feature>
<organism evidence="2 3">
    <name type="scientific">Gonapodya prolifera (strain JEL478)</name>
    <name type="common">Monoblepharis prolifera</name>
    <dbReference type="NCBI Taxonomy" id="1344416"/>
    <lineage>
        <taxon>Eukaryota</taxon>
        <taxon>Fungi</taxon>
        <taxon>Fungi incertae sedis</taxon>
        <taxon>Chytridiomycota</taxon>
        <taxon>Chytridiomycota incertae sedis</taxon>
        <taxon>Monoblepharidomycetes</taxon>
        <taxon>Monoblepharidales</taxon>
        <taxon>Gonapodyaceae</taxon>
        <taxon>Gonapodya</taxon>
    </lineage>
</organism>
<feature type="compositionally biased region" description="Low complexity" evidence="1">
    <location>
        <begin position="471"/>
        <end position="482"/>
    </location>
</feature>
<feature type="compositionally biased region" description="Gly residues" evidence="1">
    <location>
        <begin position="425"/>
        <end position="437"/>
    </location>
</feature>
<evidence type="ECO:0000313" key="3">
    <source>
        <dbReference type="Proteomes" id="UP000070544"/>
    </source>
</evidence>
<feature type="compositionally biased region" description="Pro residues" evidence="1">
    <location>
        <begin position="645"/>
        <end position="662"/>
    </location>
</feature>